<sequence length="119" mass="13106">MLLVFIDPVFWSLLFSNEDGSEFARKSSSDSYFSSFTIAASKNVFALSAHGDASSSLTDQLQSLSTISDDPQLVDSCDSESDHRFVQLFRMTHKFGNDILSVLISSMKPSKLVGSLKQI</sequence>
<organism evidence="1 2">
    <name type="scientific">Hibiscus syriacus</name>
    <name type="common">Rose of Sharon</name>
    <dbReference type="NCBI Taxonomy" id="106335"/>
    <lineage>
        <taxon>Eukaryota</taxon>
        <taxon>Viridiplantae</taxon>
        <taxon>Streptophyta</taxon>
        <taxon>Embryophyta</taxon>
        <taxon>Tracheophyta</taxon>
        <taxon>Spermatophyta</taxon>
        <taxon>Magnoliopsida</taxon>
        <taxon>eudicotyledons</taxon>
        <taxon>Gunneridae</taxon>
        <taxon>Pentapetalae</taxon>
        <taxon>rosids</taxon>
        <taxon>malvids</taxon>
        <taxon>Malvales</taxon>
        <taxon>Malvaceae</taxon>
        <taxon>Malvoideae</taxon>
        <taxon>Hibiscus</taxon>
    </lineage>
</organism>
<evidence type="ECO:0000313" key="1">
    <source>
        <dbReference type="EMBL" id="KAE8682664.1"/>
    </source>
</evidence>
<reference evidence="1" key="1">
    <citation type="submission" date="2019-09" db="EMBL/GenBank/DDBJ databases">
        <title>Draft genome information of white flower Hibiscus syriacus.</title>
        <authorList>
            <person name="Kim Y.-M."/>
        </authorList>
    </citation>
    <scope>NUCLEOTIDE SEQUENCE [LARGE SCALE GENOMIC DNA]</scope>
    <source>
        <strain evidence="1">YM2019G1</strain>
    </source>
</reference>
<dbReference type="EMBL" id="VEPZ02001279">
    <property type="protein sequence ID" value="KAE8682664.1"/>
    <property type="molecule type" value="Genomic_DNA"/>
</dbReference>
<gene>
    <name evidence="1" type="ORF">F3Y22_tig00111238pilonHSYRG00367</name>
</gene>
<keyword evidence="2" id="KW-1185">Reference proteome</keyword>
<name>A0A6A2YTB2_HIBSY</name>
<evidence type="ECO:0000313" key="2">
    <source>
        <dbReference type="Proteomes" id="UP000436088"/>
    </source>
</evidence>
<protein>
    <submittedName>
        <fullName evidence="1">Uncharacterized protein</fullName>
    </submittedName>
</protein>
<comment type="caution">
    <text evidence="1">The sequence shown here is derived from an EMBL/GenBank/DDBJ whole genome shotgun (WGS) entry which is preliminary data.</text>
</comment>
<accession>A0A6A2YTB2</accession>
<proteinExistence type="predicted"/>
<dbReference type="Proteomes" id="UP000436088">
    <property type="component" value="Unassembled WGS sequence"/>
</dbReference>
<dbReference type="AlphaFoldDB" id="A0A6A2YTB2"/>